<dbReference type="GO" id="GO:0016787">
    <property type="term" value="F:hydrolase activity"/>
    <property type="evidence" value="ECO:0007669"/>
    <property type="project" value="UniProtKB-KW"/>
</dbReference>
<protein>
    <submittedName>
        <fullName evidence="7">Hydrolase</fullName>
    </submittedName>
</protein>
<dbReference type="Proteomes" id="UP000077405">
    <property type="component" value="Plasmid pYZ5"/>
</dbReference>
<keyword evidence="3 7" id="KW-0378">Hydrolase</keyword>
<gene>
    <name evidence="7" type="ORF">A6A40_26260</name>
</gene>
<evidence type="ECO:0000259" key="6">
    <source>
        <dbReference type="Pfam" id="PF18089"/>
    </source>
</evidence>
<evidence type="ECO:0000256" key="1">
    <source>
        <dbReference type="ARBA" id="ARBA00001947"/>
    </source>
</evidence>
<evidence type="ECO:0000256" key="5">
    <source>
        <dbReference type="ARBA" id="ARBA00023459"/>
    </source>
</evidence>
<dbReference type="GO" id="GO:0046872">
    <property type="term" value="F:metal ion binding"/>
    <property type="evidence" value="ECO:0007669"/>
    <property type="project" value="UniProtKB-KW"/>
</dbReference>
<evidence type="ECO:0000256" key="2">
    <source>
        <dbReference type="ARBA" id="ARBA00022723"/>
    </source>
</evidence>
<keyword evidence="7" id="KW-0614">Plasmid</keyword>
<accession>A0A2R4VVM5</accession>
<name>A0A2R4VVM5_9PROT</name>
<comment type="similarity">
    <text evidence="5">Belongs to the DAPG/phloretin hydrolase family.</text>
</comment>
<geneLocation type="plasmid" evidence="7 8">
    <name>pYZ5</name>
</geneLocation>
<reference evidence="7 8" key="1">
    <citation type="submission" date="2018-04" db="EMBL/GenBank/DDBJ databases">
        <title>Complete genome sequence of the nitrogen-fixing bacterium Azospirillum humicireducens type strain SgZ-5.</title>
        <authorList>
            <person name="Yu Z."/>
        </authorList>
    </citation>
    <scope>NUCLEOTIDE SEQUENCE [LARGE SCALE GENOMIC DNA]</scope>
    <source>
        <strain evidence="7 8">SgZ-5</strain>
        <plasmid evidence="7 8">pYZ5</plasmid>
    </source>
</reference>
<organism evidence="7 8">
    <name type="scientific">Azospirillum humicireducens</name>
    <dbReference type="NCBI Taxonomy" id="1226968"/>
    <lineage>
        <taxon>Bacteria</taxon>
        <taxon>Pseudomonadati</taxon>
        <taxon>Pseudomonadota</taxon>
        <taxon>Alphaproteobacteria</taxon>
        <taxon>Rhodospirillales</taxon>
        <taxon>Azospirillaceae</taxon>
        <taxon>Azospirillum</taxon>
    </lineage>
</organism>
<comment type="cofactor">
    <cofactor evidence="1">
        <name>Zn(2+)</name>
        <dbReference type="ChEBI" id="CHEBI:29105"/>
    </cofactor>
</comment>
<keyword evidence="4" id="KW-0862">Zinc</keyword>
<dbReference type="InterPro" id="IPR041526">
    <property type="entry name" value="DAPG_hydrolase"/>
</dbReference>
<feature type="domain" description="DAPG hydrolase PhiG" evidence="6">
    <location>
        <begin position="18"/>
        <end position="223"/>
    </location>
</feature>
<dbReference type="KEGG" id="ahu:A6A40_26260"/>
<proteinExistence type="inferred from homology"/>
<dbReference type="Pfam" id="PF18089">
    <property type="entry name" value="DAPG_hydrolase"/>
    <property type="match status" value="1"/>
</dbReference>
<dbReference type="AlphaFoldDB" id="A0A2R4VVM5"/>
<sequence length="237" mass="26369">MIENAKLPPDPARAGIAYIDDLLQPAPLRLETGISRLESGALVVAVRTDLHGCKGRMLDWWFKQFDTTQHLSWWHPLDHVEHRGWDRHWRKGESYIGATIRAVEALGEVPPVSAVIKFHDPAEILAPDAYRKAMTDGQVSAAVYARIGFGEDVVLDANGDPTDGQMVHVARDTSYGAVLRSRFILGQNTSATGHELPDAIGFGLLQHCYTEFSYLSKVLPSLYWGDRANRGDVPLLW</sequence>
<evidence type="ECO:0000313" key="7">
    <source>
        <dbReference type="EMBL" id="AWB08508.1"/>
    </source>
</evidence>
<dbReference type="EMBL" id="CP028906">
    <property type="protein sequence ID" value="AWB08508.1"/>
    <property type="molecule type" value="Genomic_DNA"/>
</dbReference>
<dbReference type="RefSeq" id="WP_108548765.1">
    <property type="nucleotide sequence ID" value="NZ_CP028906.1"/>
</dbReference>
<evidence type="ECO:0000313" key="8">
    <source>
        <dbReference type="Proteomes" id="UP000077405"/>
    </source>
</evidence>
<evidence type="ECO:0000256" key="3">
    <source>
        <dbReference type="ARBA" id="ARBA00022801"/>
    </source>
</evidence>
<keyword evidence="2" id="KW-0479">Metal-binding</keyword>
<dbReference type="OrthoDB" id="2052122at2"/>
<keyword evidence="8" id="KW-1185">Reference proteome</keyword>
<evidence type="ECO:0000256" key="4">
    <source>
        <dbReference type="ARBA" id="ARBA00022833"/>
    </source>
</evidence>